<dbReference type="Gene3D" id="2.30.30.40">
    <property type="entry name" value="SH3 Domains"/>
    <property type="match status" value="1"/>
</dbReference>
<feature type="domain" description="SH3b" evidence="1">
    <location>
        <begin position="138"/>
        <end position="211"/>
    </location>
</feature>
<organism evidence="2 3">
    <name type="scientific">Albidovulum sediminis</name>
    <dbReference type="NCBI Taxonomy" id="3066345"/>
    <lineage>
        <taxon>Bacteria</taxon>
        <taxon>Pseudomonadati</taxon>
        <taxon>Pseudomonadota</taxon>
        <taxon>Alphaproteobacteria</taxon>
        <taxon>Rhodobacterales</taxon>
        <taxon>Paracoccaceae</taxon>
        <taxon>Albidovulum</taxon>
    </lineage>
</organism>
<dbReference type="InterPro" id="IPR003646">
    <property type="entry name" value="SH3-like_bac-type"/>
</dbReference>
<evidence type="ECO:0000313" key="3">
    <source>
        <dbReference type="Proteomes" id="UP001205601"/>
    </source>
</evidence>
<dbReference type="Gene3D" id="2.60.120.380">
    <property type="match status" value="1"/>
</dbReference>
<gene>
    <name evidence="2" type="ORF">N5I32_07560</name>
</gene>
<dbReference type="RefSeq" id="WP_261494788.1">
    <property type="nucleotide sequence ID" value="NZ_JAOCQF010000001.1"/>
</dbReference>
<evidence type="ECO:0000313" key="2">
    <source>
        <dbReference type="EMBL" id="MCT8329364.1"/>
    </source>
</evidence>
<protein>
    <submittedName>
        <fullName evidence="2">SH3 domain-containing protein</fullName>
    </submittedName>
</protein>
<name>A0ABT2NKD5_9RHOB</name>
<comment type="caution">
    <text evidence="2">The sequence shown here is derived from an EMBL/GenBank/DDBJ whole genome shotgun (WGS) entry which is preliminary data.</text>
</comment>
<dbReference type="EMBL" id="JAOCQF010000001">
    <property type="protein sequence ID" value="MCT8329364.1"/>
    <property type="molecule type" value="Genomic_DNA"/>
</dbReference>
<sequence>MSAGHDGPLKGRLATMFYSKTSQPRSLLIGALACLALTATEAPAQSVDFMQNECSSVAQTFYRDFTAATEMQYNGRRVDGTHAINGRIYLETRAADFACSYNSSGRRMVEFVAEGRKQNGFLPGGNAGGTGGATGVDAAIVRVTGLSAGDVLNVRSGPGTGFRIIGALANGDRVKRLRCENPGGATWCLIEMQTDMREQGWVSARYLSRGVASDGGTATQLPEPPGPAATTTARIRFPAGETGVQFNESLKGNSVRRYLLGARKGQFLFFNLGSSSSSVTWRILNPDGSLMDRGPASKGYQGQLWQSGDHVIEITNSGDRTRTYQVILGVKR</sequence>
<dbReference type="Proteomes" id="UP001205601">
    <property type="component" value="Unassembled WGS sequence"/>
</dbReference>
<keyword evidence="3" id="KW-1185">Reference proteome</keyword>
<accession>A0ABT2NKD5</accession>
<dbReference type="Pfam" id="PF08239">
    <property type="entry name" value="SH3_3"/>
    <property type="match status" value="1"/>
</dbReference>
<reference evidence="3" key="1">
    <citation type="submission" date="2023-07" db="EMBL/GenBank/DDBJ databases">
        <title>Defluviimonas sediminis sp. nov., isolated from mangrove sediment.</title>
        <authorList>
            <person name="Liu L."/>
            <person name="Li J."/>
            <person name="Huang Y."/>
            <person name="Pan J."/>
            <person name="Li M."/>
        </authorList>
    </citation>
    <scope>NUCLEOTIDE SEQUENCE [LARGE SCALE GENOMIC DNA]</scope>
    <source>
        <strain evidence="3">FT324</strain>
    </source>
</reference>
<proteinExistence type="predicted"/>
<dbReference type="PROSITE" id="PS51781">
    <property type="entry name" value="SH3B"/>
    <property type="match status" value="1"/>
</dbReference>
<evidence type="ECO:0000259" key="1">
    <source>
        <dbReference type="PROSITE" id="PS51781"/>
    </source>
</evidence>